<sequence>MSPPPNPNGSCVFRSWLKDMAHHICNLPGALHPVSHPPRMPLAFPCRAESCAVGGRMHDICRCAIQRYALADSSFSVKQHGFLQSATRPDSGPAGTQRSVALQSFRVFTVTTHQTDHAGGSFLGPWCRSFHTQLGVCVARAFSCRRPFNILQRLTSSFRRCGPDVMVDGDHLGCQASSGKTK</sequence>
<organism evidence="1 2">
    <name type="scientific">Cordyceps militaris</name>
    <name type="common">Caterpillar fungus</name>
    <name type="synonym">Clavaria militaris</name>
    <dbReference type="NCBI Taxonomy" id="73501"/>
    <lineage>
        <taxon>Eukaryota</taxon>
        <taxon>Fungi</taxon>
        <taxon>Dikarya</taxon>
        <taxon>Ascomycota</taxon>
        <taxon>Pezizomycotina</taxon>
        <taxon>Sordariomycetes</taxon>
        <taxon>Hypocreomycetidae</taxon>
        <taxon>Hypocreales</taxon>
        <taxon>Cordycipitaceae</taxon>
        <taxon>Cordyceps</taxon>
    </lineage>
</organism>
<dbReference type="VEuPathDB" id="FungiDB:CCM_03614"/>
<reference evidence="1 2" key="1">
    <citation type="journal article" date="2017" name="BMC Genomics">
        <title>Chromosome level assembly and secondary metabolite potential of the parasitic fungus Cordyceps militaris.</title>
        <authorList>
            <person name="Kramer G.J."/>
            <person name="Nodwell J.R."/>
        </authorList>
    </citation>
    <scope>NUCLEOTIDE SEQUENCE [LARGE SCALE GENOMIC DNA]</scope>
    <source>
        <strain evidence="1 2">ATCC 34164</strain>
    </source>
</reference>
<dbReference type="VEuPathDB" id="FungiDB:A9K55_005387"/>
<gene>
    <name evidence="1" type="ORF">A9K55_005387</name>
</gene>
<accession>A0A2H4SAU1</accession>
<protein>
    <submittedName>
        <fullName evidence="1">Uncharacterized protein</fullName>
    </submittedName>
</protein>
<dbReference type="EMBL" id="CP023323">
    <property type="protein sequence ID" value="ATY60221.1"/>
    <property type="molecule type" value="Genomic_DNA"/>
</dbReference>
<name>A0A2H4SAU1_CORMI</name>
<evidence type="ECO:0000313" key="2">
    <source>
        <dbReference type="Proteomes" id="UP000323067"/>
    </source>
</evidence>
<evidence type="ECO:0000313" key="1">
    <source>
        <dbReference type="EMBL" id="ATY60221.1"/>
    </source>
</evidence>
<dbReference type="AlphaFoldDB" id="A0A2H4SAU1"/>
<proteinExistence type="predicted"/>
<dbReference type="Proteomes" id="UP000323067">
    <property type="component" value="Chromosome vi"/>
</dbReference>